<dbReference type="FunFam" id="1.20.58.480:FF:000004">
    <property type="entry name" value="Indoleamine 2,3-dioxygenase subfamily"/>
    <property type="match status" value="1"/>
</dbReference>
<gene>
    <name evidence="7" type="ORF">GNLVRS02_ARAD1D06248g</name>
</gene>
<dbReference type="GO" id="GO:0005737">
    <property type="term" value="C:cytoplasm"/>
    <property type="evidence" value="ECO:0007669"/>
    <property type="project" value="TreeGrafter"/>
</dbReference>
<dbReference type="EMBL" id="HG937694">
    <property type="protein sequence ID" value="CDP37206.1"/>
    <property type="molecule type" value="Genomic_DNA"/>
</dbReference>
<dbReference type="InterPro" id="IPR000898">
    <property type="entry name" value="Indolamine_dOase"/>
</dbReference>
<dbReference type="GO" id="GO:0019441">
    <property type="term" value="P:L-tryptophan catabolic process to kynurenine"/>
    <property type="evidence" value="ECO:0007669"/>
    <property type="project" value="UniProtKB-UniRule"/>
</dbReference>
<evidence type="ECO:0000256" key="5">
    <source>
        <dbReference type="RuleBase" id="RU369119"/>
    </source>
</evidence>
<feature type="binding site" description="proximal binding residue" evidence="4">
    <location>
        <position position="366"/>
    </location>
    <ligand>
        <name>heme b</name>
        <dbReference type="ChEBI" id="CHEBI:60344"/>
    </ligand>
    <ligandPart>
        <name>Fe</name>
        <dbReference type="ChEBI" id="CHEBI:18248"/>
    </ligandPart>
</feature>
<feature type="region of interest" description="Disordered" evidence="6">
    <location>
        <begin position="281"/>
        <end position="306"/>
    </location>
</feature>
<evidence type="ECO:0000256" key="2">
    <source>
        <dbReference type="ARBA" id="ARBA00022723"/>
    </source>
</evidence>
<dbReference type="PhylomeDB" id="A0A060TDF9"/>
<dbReference type="Pfam" id="PF01231">
    <property type="entry name" value="IDO"/>
    <property type="match status" value="1"/>
</dbReference>
<keyword evidence="4 5" id="KW-0349">Heme</keyword>
<dbReference type="GO" id="GO:0020037">
    <property type="term" value="F:heme binding"/>
    <property type="evidence" value="ECO:0007669"/>
    <property type="project" value="UniProtKB-UniRule"/>
</dbReference>
<evidence type="ECO:0000313" key="7">
    <source>
        <dbReference type="EMBL" id="CDP37206.1"/>
    </source>
</evidence>
<evidence type="ECO:0000256" key="6">
    <source>
        <dbReference type="SAM" id="MobiDB-lite"/>
    </source>
</evidence>
<keyword evidence="5" id="KW-0223">Dioxygenase</keyword>
<proteinExistence type="inferred from homology"/>
<accession>A0A060TDF9</accession>
<dbReference type="PROSITE" id="PS00876">
    <property type="entry name" value="IDO_1"/>
    <property type="match status" value="1"/>
</dbReference>
<dbReference type="Gene3D" id="1.20.58.480">
    <property type="match status" value="1"/>
</dbReference>
<reference evidence="7" key="2">
    <citation type="submission" date="2014-06" db="EMBL/GenBank/DDBJ databases">
        <title>The complete genome of Blastobotrys (Arxula) adeninivorans LS3 - a yeast of biotechnological interest.</title>
        <authorList>
            <person name="Kunze G."/>
            <person name="Gaillardin C."/>
            <person name="Czernicka M."/>
            <person name="Durrens P."/>
            <person name="Martin T."/>
            <person name="Boer E."/>
            <person name="Gabaldon T."/>
            <person name="Cruz J."/>
            <person name="Talla E."/>
            <person name="Marck C."/>
            <person name="Goffeau A."/>
            <person name="Barbe V."/>
            <person name="Baret P."/>
            <person name="Baronian K."/>
            <person name="Beier S."/>
            <person name="Bleykasten C."/>
            <person name="Bode R."/>
            <person name="Casaregola S."/>
            <person name="Despons L."/>
            <person name="Fairhead C."/>
            <person name="Giersberg M."/>
            <person name="Gierski P."/>
            <person name="Hahnel U."/>
            <person name="Hartmann A."/>
            <person name="Jankowska D."/>
            <person name="Jubin C."/>
            <person name="Jung P."/>
            <person name="Lafontaine I."/>
            <person name="Leh-Louis V."/>
            <person name="Lemaire M."/>
            <person name="Marcet-Houben M."/>
            <person name="Mascher M."/>
            <person name="Morel G."/>
            <person name="Richard G.-F."/>
            <person name="Riechen J."/>
            <person name="Sacerdot C."/>
            <person name="Sarkar A."/>
            <person name="Savel G."/>
            <person name="Schacherer J."/>
            <person name="Sherman D."/>
            <person name="Straub M.-L."/>
            <person name="Stein N."/>
            <person name="Thierry A."/>
            <person name="Trautwein-Schult A."/>
            <person name="Westhof E."/>
            <person name="Worch S."/>
            <person name="Dujon B."/>
            <person name="Souciet J.-L."/>
            <person name="Wincker P."/>
            <person name="Scholz U."/>
            <person name="Neuveglise N."/>
        </authorList>
    </citation>
    <scope>NUCLEOTIDE SEQUENCE</scope>
    <source>
        <strain evidence="7">LS3</strain>
    </source>
</reference>
<evidence type="ECO:0000256" key="1">
    <source>
        <dbReference type="ARBA" id="ARBA00007119"/>
    </source>
</evidence>
<keyword evidence="3 4" id="KW-0408">Iron</keyword>
<dbReference type="SUPFAM" id="SSF140959">
    <property type="entry name" value="Indolic compounds 2,3-dioxygenase-like"/>
    <property type="match status" value="1"/>
</dbReference>
<comment type="catalytic activity">
    <reaction evidence="5">
        <text>L-tryptophan + O2 = N-formyl-L-kynurenine</text>
        <dbReference type="Rhea" id="RHEA:24536"/>
        <dbReference type="ChEBI" id="CHEBI:15379"/>
        <dbReference type="ChEBI" id="CHEBI:57912"/>
        <dbReference type="ChEBI" id="CHEBI:58629"/>
    </reaction>
</comment>
<feature type="region of interest" description="Disordered" evidence="6">
    <location>
        <begin position="384"/>
        <end position="411"/>
    </location>
</feature>
<name>A0A060TDF9_BLAAD</name>
<comment type="function">
    <text evidence="5">Produces N-formyl-kynurenine through the oxidation of tryptophan.</text>
</comment>
<dbReference type="GO" id="GO:0034354">
    <property type="term" value="P:'de novo' NAD+ biosynthetic process from L-tryptophan"/>
    <property type="evidence" value="ECO:0007669"/>
    <property type="project" value="TreeGrafter"/>
</dbReference>
<dbReference type="AlphaFoldDB" id="A0A060TDF9"/>
<dbReference type="PANTHER" id="PTHR28657">
    <property type="entry name" value="INDOLEAMINE 2,3-DIOXYGENASE"/>
    <property type="match status" value="1"/>
</dbReference>
<dbReference type="GO" id="GO:0033754">
    <property type="term" value="F:indoleamine 2,3-dioxygenase activity"/>
    <property type="evidence" value="ECO:0007669"/>
    <property type="project" value="UniProtKB-EC"/>
</dbReference>
<dbReference type="InterPro" id="IPR037217">
    <property type="entry name" value="Trp/Indoleamine_2_3_dOase-like"/>
</dbReference>
<evidence type="ECO:0000256" key="4">
    <source>
        <dbReference type="PIRSR" id="PIRSR600898-1"/>
    </source>
</evidence>
<evidence type="ECO:0000256" key="3">
    <source>
        <dbReference type="ARBA" id="ARBA00023004"/>
    </source>
</evidence>
<reference evidence="7" key="1">
    <citation type="submission" date="2014-02" db="EMBL/GenBank/DDBJ databases">
        <authorList>
            <person name="Genoscope - CEA"/>
        </authorList>
    </citation>
    <scope>NUCLEOTIDE SEQUENCE</scope>
    <source>
        <strain evidence="7">LS3</strain>
    </source>
</reference>
<keyword evidence="5" id="KW-0560">Oxidoreductase</keyword>
<feature type="region of interest" description="Disordered" evidence="6">
    <location>
        <begin position="439"/>
        <end position="515"/>
    </location>
</feature>
<keyword evidence="2 4" id="KW-0479">Metal-binding</keyword>
<sequence>MRPEIPRLEDYDVSPKTGFLPEELPLDRLPDPYYAPWENLAANLPALIQTRRIRSLVDKMAVLSLDKLTDIRQLRRACVILGFIAHGYVWGGDTPSDHLPKQVADPWVQVCDRLELPAIVTYASVCLWNFRTIVPCEPEEWDLDNLATLNTFTGSIDESWFYLVSTAIERQGAPCIATGLEAIHACRAGDADTVVKCLQTLAESIDKINTSLGRMYEMCDPHTFYFRLRPYLAGWKNMTDAGLPNGVRYGDEKEYRQIAGGSNAQSSLIQVLDILLDVEHHPTGERPNKHTIDDSSSEGGHRQKKKNNFIHEMRTYMPGPHRRFLEALSQVAEIRDFVIENSSHTPALTLSYDACLAMLRAFRDKHIQIVTRYIIMQAREAQRKKQPIQTKRDGLAGSTATKKSRGTGGTALIPFLKQARDETGDPAASSWGKRLLSENMTTMLRPQKKPVSFSSDEEAGGVKKKRIVAPHNAPLPVPFRDSAASYSDDSSSESSQVGLNGQWEVEEETSNSGHW</sequence>
<feature type="compositionally biased region" description="Low complexity" evidence="6">
    <location>
        <begin position="481"/>
        <end position="495"/>
    </location>
</feature>
<protein>
    <recommendedName>
        <fullName evidence="5">Indoleamine 2,3-dioxygenase</fullName>
        <ecNumber evidence="5">1.13.11.52</ecNumber>
    </recommendedName>
</protein>
<feature type="compositionally biased region" description="Basic and acidic residues" evidence="6">
    <location>
        <begin position="281"/>
        <end position="293"/>
    </location>
</feature>
<dbReference type="PANTHER" id="PTHR28657:SF5">
    <property type="entry name" value="INDOLEAMINE 2,3-DIOXYGENASE"/>
    <property type="match status" value="1"/>
</dbReference>
<dbReference type="EC" id="1.13.11.52" evidence="5"/>
<comment type="similarity">
    <text evidence="1 5">Belongs to the indoleamine 2,3-dioxygenase family.</text>
</comment>
<dbReference type="GO" id="GO:0046872">
    <property type="term" value="F:metal ion binding"/>
    <property type="evidence" value="ECO:0007669"/>
    <property type="project" value="UniProtKB-UniRule"/>
</dbReference>
<organism evidence="7">
    <name type="scientific">Blastobotrys adeninivorans</name>
    <name type="common">Yeast</name>
    <name type="synonym">Arxula adeninivorans</name>
    <dbReference type="NCBI Taxonomy" id="409370"/>
    <lineage>
        <taxon>Eukaryota</taxon>
        <taxon>Fungi</taxon>
        <taxon>Dikarya</taxon>
        <taxon>Ascomycota</taxon>
        <taxon>Saccharomycotina</taxon>
        <taxon>Dipodascomycetes</taxon>
        <taxon>Dipodascales</taxon>
        <taxon>Trichomonascaceae</taxon>
        <taxon>Blastobotrys</taxon>
    </lineage>
</organism>